<keyword evidence="1" id="KW-0521">NADP</keyword>
<evidence type="ECO:0000313" key="4">
    <source>
        <dbReference type="EMBL" id="KAK9890646.1"/>
    </source>
</evidence>
<organism evidence="4 5">
    <name type="scientific">Henosepilachna vigintioctopunctata</name>
    <dbReference type="NCBI Taxonomy" id="420089"/>
    <lineage>
        <taxon>Eukaryota</taxon>
        <taxon>Metazoa</taxon>
        <taxon>Ecdysozoa</taxon>
        <taxon>Arthropoda</taxon>
        <taxon>Hexapoda</taxon>
        <taxon>Insecta</taxon>
        <taxon>Pterygota</taxon>
        <taxon>Neoptera</taxon>
        <taxon>Endopterygota</taxon>
        <taxon>Coleoptera</taxon>
        <taxon>Polyphaga</taxon>
        <taxon>Cucujiformia</taxon>
        <taxon>Coccinelloidea</taxon>
        <taxon>Coccinellidae</taxon>
        <taxon>Epilachninae</taxon>
        <taxon>Epilachnini</taxon>
        <taxon>Henosepilachna</taxon>
    </lineage>
</organism>
<dbReference type="PANTHER" id="PTHR43544">
    <property type="entry name" value="SHORT-CHAIN DEHYDROGENASE/REDUCTASE"/>
    <property type="match status" value="1"/>
</dbReference>
<dbReference type="Gene3D" id="3.40.50.720">
    <property type="entry name" value="NAD(P)-binding Rossmann-like Domain"/>
    <property type="match status" value="1"/>
</dbReference>
<evidence type="ECO:0000313" key="5">
    <source>
        <dbReference type="Proteomes" id="UP001431783"/>
    </source>
</evidence>
<evidence type="ECO:0000256" key="1">
    <source>
        <dbReference type="ARBA" id="ARBA00022857"/>
    </source>
</evidence>
<keyword evidence="5" id="KW-1185">Reference proteome</keyword>
<dbReference type="AlphaFoldDB" id="A0AAW1VCB1"/>
<comment type="similarity">
    <text evidence="3">Belongs to the short-chain dehydrogenases/reductases (SDR) family.</text>
</comment>
<keyword evidence="2" id="KW-0560">Oxidoreductase</keyword>
<accession>A0AAW1VCB1</accession>
<dbReference type="InterPro" id="IPR051468">
    <property type="entry name" value="Fungal_SecMetab_SDRs"/>
</dbReference>
<dbReference type="CDD" id="cd05325">
    <property type="entry name" value="carb_red_sniffer_like_SDR_c"/>
    <property type="match status" value="1"/>
</dbReference>
<evidence type="ECO:0000256" key="2">
    <source>
        <dbReference type="ARBA" id="ARBA00023002"/>
    </source>
</evidence>
<proteinExistence type="inferred from homology"/>
<dbReference type="Pfam" id="PF00106">
    <property type="entry name" value="adh_short"/>
    <property type="match status" value="1"/>
</dbReference>
<dbReference type="SUPFAM" id="SSF51735">
    <property type="entry name" value="NAD(P)-binding Rossmann-fold domains"/>
    <property type="match status" value="1"/>
</dbReference>
<dbReference type="Proteomes" id="UP001431783">
    <property type="component" value="Unassembled WGS sequence"/>
</dbReference>
<dbReference type="PRINTS" id="PR00081">
    <property type="entry name" value="GDHRDH"/>
</dbReference>
<dbReference type="PANTHER" id="PTHR43544:SF7">
    <property type="entry name" value="NADB-LER2"/>
    <property type="match status" value="1"/>
</dbReference>
<sequence length="207" mass="22843">MLRSCSKYLRSIPTFIFSNSMSVKADTFEFFAKEVENIVKDDGLNLLFNNAGYSPKSTRINFLKADQLTETFLTNVVGPIMLTKSMLPLLKKAAKNSEKKFSTEGSVVVNMTSILGSISLNKEGGLYPYRCSKAALNMATKSLSVDLKSDGILVTCIHPGWVKTDMGGKGAPLEIEDSVSQIVNLVKSFNESHNGKYFQYDGKELAW</sequence>
<dbReference type="GO" id="GO:0005737">
    <property type="term" value="C:cytoplasm"/>
    <property type="evidence" value="ECO:0007669"/>
    <property type="project" value="TreeGrafter"/>
</dbReference>
<dbReference type="InterPro" id="IPR036291">
    <property type="entry name" value="NAD(P)-bd_dom_sf"/>
</dbReference>
<comment type="caution">
    <text evidence="4">The sequence shown here is derived from an EMBL/GenBank/DDBJ whole genome shotgun (WGS) entry which is preliminary data.</text>
</comment>
<dbReference type="PRINTS" id="PR00080">
    <property type="entry name" value="SDRFAMILY"/>
</dbReference>
<evidence type="ECO:0008006" key="6">
    <source>
        <dbReference type="Google" id="ProtNLM"/>
    </source>
</evidence>
<dbReference type="GO" id="GO:0004090">
    <property type="term" value="F:carbonyl reductase (NADPH) activity"/>
    <property type="evidence" value="ECO:0007669"/>
    <property type="project" value="TreeGrafter"/>
</dbReference>
<reference evidence="4 5" key="1">
    <citation type="submission" date="2023-03" db="EMBL/GenBank/DDBJ databases">
        <title>Genome insight into feeding habits of ladybird beetles.</title>
        <authorList>
            <person name="Li H.-S."/>
            <person name="Huang Y.-H."/>
            <person name="Pang H."/>
        </authorList>
    </citation>
    <scope>NUCLEOTIDE SEQUENCE [LARGE SCALE GENOMIC DNA]</scope>
    <source>
        <strain evidence="4">SYSU_2023b</strain>
        <tissue evidence="4">Whole body</tissue>
    </source>
</reference>
<name>A0AAW1VCB1_9CUCU</name>
<dbReference type="InterPro" id="IPR002347">
    <property type="entry name" value="SDR_fam"/>
</dbReference>
<protein>
    <recommendedName>
        <fullName evidence="6">C-factor</fullName>
    </recommendedName>
</protein>
<evidence type="ECO:0000256" key="3">
    <source>
        <dbReference type="RuleBase" id="RU000363"/>
    </source>
</evidence>
<dbReference type="EMBL" id="JARQZJ010000126">
    <property type="protein sequence ID" value="KAK9890646.1"/>
    <property type="molecule type" value="Genomic_DNA"/>
</dbReference>
<gene>
    <name evidence="4" type="ORF">WA026_012005</name>
</gene>